<feature type="transmembrane region" description="Helical" evidence="1">
    <location>
        <begin position="39"/>
        <end position="60"/>
    </location>
</feature>
<keyword evidence="1" id="KW-1133">Transmembrane helix</keyword>
<organism evidence="3 4">
    <name type="scientific">Flagellimonas alvinocaridis</name>
    <dbReference type="NCBI Taxonomy" id="2530200"/>
    <lineage>
        <taxon>Bacteria</taxon>
        <taxon>Pseudomonadati</taxon>
        <taxon>Bacteroidota</taxon>
        <taxon>Flavobacteriia</taxon>
        <taxon>Flavobacteriales</taxon>
        <taxon>Flavobacteriaceae</taxon>
        <taxon>Flagellimonas</taxon>
    </lineage>
</organism>
<dbReference type="Pfam" id="PF07885">
    <property type="entry name" value="Ion_trans_2"/>
    <property type="match status" value="1"/>
</dbReference>
<evidence type="ECO:0000313" key="4">
    <source>
        <dbReference type="Proteomes" id="UP000310406"/>
    </source>
</evidence>
<evidence type="ECO:0000259" key="2">
    <source>
        <dbReference type="Pfam" id="PF07885"/>
    </source>
</evidence>
<keyword evidence="1" id="KW-0472">Membrane</keyword>
<proteinExistence type="predicted"/>
<evidence type="ECO:0000313" key="3">
    <source>
        <dbReference type="EMBL" id="THV57338.1"/>
    </source>
</evidence>
<keyword evidence="4" id="KW-1185">Reference proteome</keyword>
<dbReference type="SUPFAM" id="SSF81324">
    <property type="entry name" value="Voltage-gated potassium channels"/>
    <property type="match status" value="1"/>
</dbReference>
<feature type="transmembrane region" description="Helical" evidence="1">
    <location>
        <begin position="200"/>
        <end position="220"/>
    </location>
</feature>
<keyword evidence="3" id="KW-0407">Ion channel</keyword>
<feature type="transmembrane region" description="Helical" evidence="1">
    <location>
        <begin position="12"/>
        <end position="33"/>
    </location>
</feature>
<dbReference type="InterPro" id="IPR013099">
    <property type="entry name" value="K_chnl_dom"/>
</dbReference>
<comment type="caution">
    <text evidence="3">The sequence shown here is derived from an EMBL/GenBank/DDBJ whole genome shotgun (WGS) entry which is preliminary data.</text>
</comment>
<feature type="transmembrane region" description="Helical" evidence="1">
    <location>
        <begin position="94"/>
        <end position="114"/>
    </location>
</feature>
<dbReference type="GO" id="GO:0034220">
    <property type="term" value="P:monoatomic ion transmembrane transport"/>
    <property type="evidence" value="ECO:0007669"/>
    <property type="project" value="UniProtKB-KW"/>
</dbReference>
<gene>
    <name evidence="3" type="ORF">EZV76_15195</name>
</gene>
<reference evidence="3 4" key="1">
    <citation type="submission" date="2019-03" db="EMBL/GenBank/DDBJ databases">
        <title>Muricauda SCR12 sp.nov, a marine bacterium isolated from Pacific Ocean:the Okinawa trough.</title>
        <authorList>
            <person name="Liu L."/>
        </authorList>
    </citation>
    <scope>NUCLEOTIDE SEQUENCE [LARGE SCALE GENOMIC DNA]</scope>
    <source>
        <strain evidence="3 4">SCR12</strain>
    </source>
</reference>
<keyword evidence="3" id="KW-0813">Transport</keyword>
<dbReference type="OrthoDB" id="9799090at2"/>
<feature type="transmembrane region" description="Helical" evidence="1">
    <location>
        <begin position="174"/>
        <end position="193"/>
    </location>
</feature>
<keyword evidence="3" id="KW-0406">Ion transport</keyword>
<protein>
    <submittedName>
        <fullName evidence="3">Two pore domain potassium channel family protein</fullName>
    </submittedName>
</protein>
<accession>A0A4S8RGA2</accession>
<dbReference type="RefSeq" id="WP_136567420.1">
    <property type="nucleotide sequence ID" value="NZ_SNTZ01000013.1"/>
</dbReference>
<sequence>MQNPLTFIKKSTYTIRFELFFFSLIAVLFGSLLVPNPYFVDYILPVLLLINLASGVLLVIKKRNILFFFLLLFIVGIGFYVFRVNTDFSSGSQIQLGRLGLYALFYATVTVEIIKQVWFAKRVNKTVIIGLMTGYLSLGLLAFFIFMTIEMTAPNSFEGLLMASNSIEDKMDALMYYSYITLLTIGYGEIIPVTPIAQKAAILTGLMGQFYIVIITAVVVEKYVSHSKNI</sequence>
<name>A0A4S8RGA2_9FLAO</name>
<evidence type="ECO:0000256" key="1">
    <source>
        <dbReference type="SAM" id="Phobius"/>
    </source>
</evidence>
<feature type="transmembrane region" description="Helical" evidence="1">
    <location>
        <begin position="65"/>
        <end position="82"/>
    </location>
</feature>
<feature type="transmembrane region" description="Helical" evidence="1">
    <location>
        <begin position="126"/>
        <end position="149"/>
    </location>
</feature>
<keyword evidence="1" id="KW-0812">Transmembrane</keyword>
<dbReference type="Gene3D" id="1.10.287.70">
    <property type="match status" value="1"/>
</dbReference>
<dbReference type="AlphaFoldDB" id="A0A4S8RGA2"/>
<dbReference type="EMBL" id="SNTZ01000013">
    <property type="protein sequence ID" value="THV57338.1"/>
    <property type="molecule type" value="Genomic_DNA"/>
</dbReference>
<dbReference type="Proteomes" id="UP000310406">
    <property type="component" value="Unassembled WGS sequence"/>
</dbReference>
<feature type="domain" description="Potassium channel" evidence="2">
    <location>
        <begin position="168"/>
        <end position="223"/>
    </location>
</feature>